<evidence type="ECO:0000256" key="2">
    <source>
        <dbReference type="ARBA" id="ARBA00022801"/>
    </source>
</evidence>
<dbReference type="OrthoDB" id="9761969at2"/>
<keyword evidence="5" id="KW-1185">Reference proteome</keyword>
<dbReference type="PANTHER" id="PTHR43736:SF4">
    <property type="entry name" value="SLR1690 PROTEIN"/>
    <property type="match status" value="1"/>
</dbReference>
<gene>
    <name evidence="4" type="ORF">ATE48_02970</name>
</gene>
<dbReference type="Pfam" id="PF00293">
    <property type="entry name" value="NUDIX"/>
    <property type="match status" value="1"/>
</dbReference>
<reference evidence="4 5" key="1">
    <citation type="submission" date="2015-11" db="EMBL/GenBank/DDBJ databases">
        <title>Whole-Genome Sequence of Candidatus Oderbacter manganicum from the National Park Lower Oder Valley, Germany.</title>
        <authorList>
            <person name="Braun B."/>
            <person name="Liere K."/>
            <person name="Szewzyk U."/>
        </authorList>
    </citation>
    <scope>NUCLEOTIDE SEQUENCE [LARGE SCALE GENOMIC DNA]</scope>
    <source>
        <strain evidence="4 5">OTSz_A_272</strain>
    </source>
</reference>
<dbReference type="PROSITE" id="PS00893">
    <property type="entry name" value="NUDIX_BOX"/>
    <property type="match status" value="1"/>
</dbReference>
<dbReference type="STRING" id="1759059.ATE48_02970"/>
<dbReference type="InterPro" id="IPR020084">
    <property type="entry name" value="NUDIX_hydrolase_CS"/>
</dbReference>
<sequence length="147" mass="15761">MSYTYKYPQIAVTVDAVVFRGGDAPSVLLIQRGGAPYAGKWALPGGFVEIDESCVDGAHRELAEETGLRGVDLQFLHYFDAVDRDPRQRSLSLTFWGVADGAADVGGADDAADARWHSLSALPELAFDHAEILARALAAWSGVVARV</sequence>
<protein>
    <recommendedName>
        <fullName evidence="3">Nudix hydrolase domain-containing protein</fullName>
    </recommendedName>
</protein>
<dbReference type="GO" id="GO:0016787">
    <property type="term" value="F:hydrolase activity"/>
    <property type="evidence" value="ECO:0007669"/>
    <property type="project" value="UniProtKB-KW"/>
</dbReference>
<dbReference type="InterPro" id="IPR000086">
    <property type="entry name" value="NUDIX_hydrolase_dom"/>
</dbReference>
<dbReference type="PANTHER" id="PTHR43736">
    <property type="entry name" value="ADP-RIBOSE PYROPHOSPHATASE"/>
    <property type="match status" value="1"/>
</dbReference>
<comment type="cofactor">
    <cofactor evidence="1">
        <name>Mg(2+)</name>
        <dbReference type="ChEBI" id="CHEBI:18420"/>
    </cofactor>
</comment>
<dbReference type="Gene3D" id="3.90.79.10">
    <property type="entry name" value="Nucleoside Triphosphate Pyrophosphohydrolase"/>
    <property type="match status" value="1"/>
</dbReference>
<proteinExistence type="predicted"/>
<dbReference type="Proteomes" id="UP000092498">
    <property type="component" value="Chromosome"/>
</dbReference>
<keyword evidence="2" id="KW-0378">Hydrolase</keyword>
<dbReference type="KEGG" id="cbot:ATE48_02970"/>
<dbReference type="EMBL" id="CP013244">
    <property type="protein sequence ID" value="ANP44958.1"/>
    <property type="molecule type" value="Genomic_DNA"/>
</dbReference>
<organism evidence="4 5">
    <name type="scientific">Candidatus Viadribacter manganicus</name>
    <dbReference type="NCBI Taxonomy" id="1759059"/>
    <lineage>
        <taxon>Bacteria</taxon>
        <taxon>Pseudomonadati</taxon>
        <taxon>Pseudomonadota</taxon>
        <taxon>Alphaproteobacteria</taxon>
        <taxon>Hyphomonadales</taxon>
        <taxon>Hyphomonadaceae</taxon>
        <taxon>Candidatus Viadribacter</taxon>
    </lineage>
</organism>
<dbReference type="AlphaFoldDB" id="A0A1B1AEH8"/>
<evidence type="ECO:0000313" key="5">
    <source>
        <dbReference type="Proteomes" id="UP000092498"/>
    </source>
</evidence>
<dbReference type="InterPro" id="IPR015797">
    <property type="entry name" value="NUDIX_hydrolase-like_dom_sf"/>
</dbReference>
<dbReference type="RefSeq" id="WP_066767654.1">
    <property type="nucleotide sequence ID" value="NZ_CP013244.1"/>
</dbReference>
<dbReference type="SUPFAM" id="SSF55811">
    <property type="entry name" value="Nudix"/>
    <property type="match status" value="1"/>
</dbReference>
<dbReference type="CDD" id="cd18873">
    <property type="entry name" value="NUDIX_NadM_like"/>
    <property type="match status" value="1"/>
</dbReference>
<evidence type="ECO:0000256" key="1">
    <source>
        <dbReference type="ARBA" id="ARBA00001946"/>
    </source>
</evidence>
<evidence type="ECO:0000313" key="4">
    <source>
        <dbReference type="EMBL" id="ANP44958.1"/>
    </source>
</evidence>
<name>A0A1B1AEH8_9PROT</name>
<accession>A0A1B1AEH8</accession>
<dbReference type="InParanoid" id="A0A1B1AEH8"/>
<dbReference type="PROSITE" id="PS51462">
    <property type="entry name" value="NUDIX"/>
    <property type="match status" value="1"/>
</dbReference>
<evidence type="ECO:0000259" key="3">
    <source>
        <dbReference type="PROSITE" id="PS51462"/>
    </source>
</evidence>
<feature type="domain" description="Nudix hydrolase" evidence="3">
    <location>
        <begin position="9"/>
        <end position="139"/>
    </location>
</feature>